<evidence type="ECO:0000313" key="4">
    <source>
        <dbReference type="Proteomes" id="UP000032522"/>
    </source>
</evidence>
<dbReference type="EMBL" id="JYBP01000003">
    <property type="protein sequence ID" value="KJE26537.1"/>
    <property type="molecule type" value="Genomic_DNA"/>
</dbReference>
<protein>
    <recommendedName>
        <fullName evidence="5">Fimbrial assembly family protein</fullName>
    </recommendedName>
</protein>
<organism evidence="3 4">
    <name type="scientific">Geobacillus kaustophilus</name>
    <dbReference type="NCBI Taxonomy" id="1462"/>
    <lineage>
        <taxon>Bacteria</taxon>
        <taxon>Bacillati</taxon>
        <taxon>Bacillota</taxon>
        <taxon>Bacilli</taxon>
        <taxon>Bacillales</taxon>
        <taxon>Anoxybacillaceae</taxon>
        <taxon>Geobacillus</taxon>
        <taxon>Geobacillus thermoleovorans group</taxon>
    </lineage>
</organism>
<comment type="caution">
    <text evidence="3">The sequence shown here is derived from an EMBL/GenBank/DDBJ whole genome shotgun (WGS) entry which is preliminary data.</text>
</comment>
<evidence type="ECO:0000313" key="3">
    <source>
        <dbReference type="EMBL" id="KJE26537.1"/>
    </source>
</evidence>
<dbReference type="Proteomes" id="UP000032522">
    <property type="component" value="Unassembled WGS sequence"/>
</dbReference>
<dbReference type="RefSeq" id="WP_044730696.1">
    <property type="nucleotide sequence ID" value="NZ_JYBP01000003.1"/>
</dbReference>
<feature type="transmembrane region" description="Helical" evidence="2">
    <location>
        <begin position="16"/>
        <end position="40"/>
    </location>
</feature>
<evidence type="ECO:0008006" key="5">
    <source>
        <dbReference type="Google" id="ProtNLM"/>
    </source>
</evidence>
<gene>
    <name evidence="3" type="ORF">LG52_368</name>
</gene>
<keyword evidence="2" id="KW-0472">Membrane</keyword>
<accession>A0A0D8BT16</accession>
<dbReference type="PANTHER" id="PTHR40278">
    <property type="entry name" value="DNA UTILIZATION PROTEIN HOFN"/>
    <property type="match status" value="1"/>
</dbReference>
<evidence type="ECO:0000256" key="2">
    <source>
        <dbReference type="SAM" id="Phobius"/>
    </source>
</evidence>
<dbReference type="OrthoDB" id="2971140at2"/>
<sequence>MIADINLLPRKEPRRAAGAVLAAFAVFLLLLGAGGGYWLMERANQRLAALEGELRQMRAEQAAMEAKGKTTEQQQAEQELAKAVQWANRYPFKTVPLLRALTKQLPERGFIMSFSYAGQKTVTMTVQFDAAEEAAYYLDRLEKIHLVKAVKLIGISASGESSGAEEEAIVPRYIAQYELELQPTGKEGGNE</sequence>
<reference evidence="3 4" key="1">
    <citation type="submission" date="2015-01" db="EMBL/GenBank/DDBJ databases">
        <authorList>
            <person name="Filippidou S."/>
            <person name="Jeanneret N."/>
            <person name="Russel-Delif L."/>
            <person name="Junier T."/>
            <person name="Wunderlin T."/>
            <person name="Molina V."/>
            <person name="Johnson S.L."/>
            <person name="Davenport K.W."/>
            <person name="Chain P.S."/>
            <person name="Dorador C."/>
            <person name="Junier P."/>
        </authorList>
    </citation>
    <scope>NUCLEOTIDE SEQUENCE [LARGE SCALE GENOMIC DNA]</scope>
    <source>
        <strain evidence="3 4">Et7/4</strain>
    </source>
</reference>
<dbReference type="PANTHER" id="PTHR40278:SF1">
    <property type="entry name" value="DNA UTILIZATION PROTEIN HOFN"/>
    <property type="match status" value="1"/>
</dbReference>
<keyword evidence="1" id="KW-0175">Coiled coil</keyword>
<name>A0A0D8BT16_GEOKU</name>
<keyword evidence="2" id="KW-1133">Transmembrane helix</keyword>
<dbReference type="InterPro" id="IPR052534">
    <property type="entry name" value="Extracell_DNA_Util/SecSys_Comp"/>
</dbReference>
<evidence type="ECO:0000256" key="1">
    <source>
        <dbReference type="SAM" id="Coils"/>
    </source>
</evidence>
<dbReference type="PATRIC" id="fig|1462.6.peg.485"/>
<feature type="coiled-coil region" evidence="1">
    <location>
        <begin position="40"/>
        <end position="79"/>
    </location>
</feature>
<dbReference type="AlphaFoldDB" id="A0A0D8BT16"/>
<proteinExistence type="predicted"/>
<keyword evidence="2" id="KW-0812">Transmembrane</keyword>